<evidence type="ECO:0000313" key="2">
    <source>
        <dbReference type="EMBL" id="QLG70392.1"/>
    </source>
</evidence>
<organism evidence="2 3">
    <name type="scientific">Zygotorulaspora mrakii</name>
    <name type="common">Zygosaccharomyces mrakii</name>
    <dbReference type="NCBI Taxonomy" id="42260"/>
    <lineage>
        <taxon>Eukaryota</taxon>
        <taxon>Fungi</taxon>
        <taxon>Dikarya</taxon>
        <taxon>Ascomycota</taxon>
        <taxon>Saccharomycotina</taxon>
        <taxon>Saccharomycetes</taxon>
        <taxon>Saccharomycetales</taxon>
        <taxon>Saccharomycetaceae</taxon>
        <taxon>Zygotorulaspora</taxon>
    </lineage>
</organism>
<feature type="chain" id="PRO_5028890624" description="ER membrane protein complex subunit 10" evidence="1">
    <location>
        <begin position="16"/>
        <end position="195"/>
    </location>
</feature>
<dbReference type="RefSeq" id="XP_037142120.1">
    <property type="nucleotide sequence ID" value="XM_037286225.1"/>
</dbReference>
<dbReference type="Proteomes" id="UP000509704">
    <property type="component" value="Chromosome 1"/>
</dbReference>
<feature type="signal peptide" evidence="1">
    <location>
        <begin position="1"/>
        <end position="15"/>
    </location>
</feature>
<proteinExistence type="predicted"/>
<gene>
    <name evidence="2" type="ORF">HG535_0A03310</name>
</gene>
<keyword evidence="3" id="KW-1185">Reference proteome</keyword>
<dbReference type="EMBL" id="CP058604">
    <property type="protein sequence ID" value="QLG70392.1"/>
    <property type="molecule type" value="Genomic_DNA"/>
</dbReference>
<sequence length="195" mass="21944">MRVFHLFTMLALAMASQFSLLARSIDSDEQTFLGTFAYDETFNTSIIELNTNLIPNHGPHCLNALAENGELALRCFQVMEILSPLHYNLILHVYDNQLQRVTLAYNPDVDGIVPKVNLAARGPNPQAIKLKRVTKTYKDKKAGDKALTAQFEEDVVVENKSWFQRNWKKLIMGAVIYSAISSYGAQPKQAPTKND</sequence>
<accession>A0A7H9AXU1</accession>
<dbReference type="KEGG" id="zmk:HG535_0A03310"/>
<evidence type="ECO:0000256" key="1">
    <source>
        <dbReference type="SAM" id="SignalP"/>
    </source>
</evidence>
<dbReference type="OrthoDB" id="1894652at2759"/>
<name>A0A7H9AXU1_ZYGMR</name>
<dbReference type="GeneID" id="59234028"/>
<dbReference type="AlphaFoldDB" id="A0A7H9AXU1"/>
<keyword evidence="1" id="KW-0732">Signal</keyword>
<dbReference type="Pfam" id="PF21203">
    <property type="entry name" value="ECM10"/>
    <property type="match status" value="1"/>
</dbReference>
<evidence type="ECO:0000313" key="3">
    <source>
        <dbReference type="Proteomes" id="UP000509704"/>
    </source>
</evidence>
<evidence type="ECO:0008006" key="4">
    <source>
        <dbReference type="Google" id="ProtNLM"/>
    </source>
</evidence>
<protein>
    <recommendedName>
        <fullName evidence="4">ER membrane protein complex subunit 10</fullName>
    </recommendedName>
</protein>
<reference evidence="2 3" key="1">
    <citation type="submission" date="2020-07" db="EMBL/GenBank/DDBJ databases">
        <title>The yeast mating-type switching endonuclease HO is a domesticated member of an unorthodox homing genetic element family.</title>
        <authorList>
            <person name="Coughlan A.Y."/>
            <person name="Lombardi L."/>
            <person name="Braun-Galleani S."/>
            <person name="Martos A.R."/>
            <person name="Galeote V."/>
            <person name="Bigey F."/>
            <person name="Dequin S."/>
            <person name="Byrne K.P."/>
            <person name="Wolfe K.H."/>
        </authorList>
    </citation>
    <scope>NUCLEOTIDE SEQUENCE [LARGE SCALE GENOMIC DNA]</scope>
    <source>
        <strain evidence="2 3">NRRL Y-6702</strain>
    </source>
</reference>